<dbReference type="SUPFAM" id="SSF55729">
    <property type="entry name" value="Acyl-CoA N-acyltransferases (Nat)"/>
    <property type="match status" value="1"/>
</dbReference>
<dbReference type="PROSITE" id="PS51186">
    <property type="entry name" value="GNAT"/>
    <property type="match status" value="1"/>
</dbReference>
<keyword evidence="5" id="KW-1185">Reference proteome</keyword>
<dbReference type="GO" id="GO:0016747">
    <property type="term" value="F:acyltransferase activity, transferring groups other than amino-acyl groups"/>
    <property type="evidence" value="ECO:0007669"/>
    <property type="project" value="InterPro"/>
</dbReference>
<dbReference type="Pfam" id="PF13508">
    <property type="entry name" value="Acetyltransf_7"/>
    <property type="match status" value="1"/>
</dbReference>
<evidence type="ECO:0000256" key="1">
    <source>
        <dbReference type="ARBA" id="ARBA00022679"/>
    </source>
</evidence>
<dbReference type="Proteomes" id="UP000001557">
    <property type="component" value="Chromosome"/>
</dbReference>
<dbReference type="NCBIfam" id="NF007807">
    <property type="entry name" value="PRK10514.1"/>
    <property type="match status" value="1"/>
</dbReference>
<dbReference type="InterPro" id="IPR016181">
    <property type="entry name" value="Acyl_CoA_acyltransferase"/>
</dbReference>
<organism evidence="4 5">
    <name type="scientific">Shewanella baltica (strain OS155 / ATCC BAA-1091)</name>
    <dbReference type="NCBI Taxonomy" id="325240"/>
    <lineage>
        <taxon>Bacteria</taxon>
        <taxon>Pseudomonadati</taxon>
        <taxon>Pseudomonadota</taxon>
        <taxon>Gammaproteobacteria</taxon>
        <taxon>Alteromonadales</taxon>
        <taxon>Shewanellaceae</taxon>
        <taxon>Shewanella</taxon>
    </lineage>
</organism>
<dbReference type="HOGENOM" id="CLU_1000755_0_0_6"/>
<name>A3D5V8_SHEB5</name>
<sequence>MMNIEMVEKADHLSLLDIWEASVRATHDFLAEEDLQQLKPLILEQYFDAVHLKCAKNDNGEILGFCGVHDGNIEMLFISPDARGKGIGSMLATHAINELGATKVDVNEQNEQALVFYQHIGFSVTGRSPVDGQGKPYPLLHMTLYSIEELSMYPDSIDENRIGEYPAETKSGGGYFYDQVLEYRVWCRPWQGAPDEFDGEIYYYAFHTYNEALEFSNETDGSEAPLVLVKQLEWIDEPEAGKFIHKTGERLTEWRIEWLLESQRKEDTIANFMRENQT</sequence>
<gene>
    <name evidence="4" type="ordered locus">Sbal_2628</name>
</gene>
<dbReference type="STRING" id="325240.Sbal_2628"/>
<dbReference type="CDD" id="cd04301">
    <property type="entry name" value="NAT_SF"/>
    <property type="match status" value="1"/>
</dbReference>
<accession>A3D5V8</accession>
<reference evidence="4 5" key="1">
    <citation type="submission" date="2007-02" db="EMBL/GenBank/DDBJ databases">
        <title>Complete sequence of chromosome of Shewanella baltica OS155.</title>
        <authorList>
            <consortium name="US DOE Joint Genome Institute"/>
            <person name="Copeland A."/>
            <person name="Lucas S."/>
            <person name="Lapidus A."/>
            <person name="Barry K."/>
            <person name="Detter J.C."/>
            <person name="Glavina del Rio T."/>
            <person name="Hammon N."/>
            <person name="Israni S."/>
            <person name="Dalin E."/>
            <person name="Tice H."/>
            <person name="Pitluck S."/>
            <person name="Sims D.R."/>
            <person name="Brettin T."/>
            <person name="Bruce D."/>
            <person name="Han C."/>
            <person name="Tapia R."/>
            <person name="Brainard J."/>
            <person name="Schmutz J."/>
            <person name="Larimer F."/>
            <person name="Land M."/>
            <person name="Hauser L."/>
            <person name="Kyrpides N."/>
            <person name="Mikhailova N."/>
            <person name="Brettar I."/>
            <person name="Klappenbach J."/>
            <person name="Konstantinidis K."/>
            <person name="Rodrigues J."/>
            <person name="Tiedje J."/>
            <person name="Richardson P."/>
        </authorList>
    </citation>
    <scope>NUCLEOTIDE SEQUENCE [LARGE SCALE GENOMIC DNA]</scope>
    <source>
        <strain evidence="5">OS155 / ATCC BAA-1091</strain>
    </source>
</reference>
<dbReference type="Gene3D" id="3.40.630.30">
    <property type="match status" value="1"/>
</dbReference>
<dbReference type="InterPro" id="IPR000182">
    <property type="entry name" value="GNAT_dom"/>
</dbReference>
<protein>
    <submittedName>
        <fullName evidence="4">GCN5-related N-acetyltransferase</fullName>
    </submittedName>
</protein>
<keyword evidence="1 4" id="KW-0808">Transferase</keyword>
<feature type="domain" description="N-acetyltransferase" evidence="3">
    <location>
        <begin position="2"/>
        <end position="145"/>
    </location>
</feature>
<evidence type="ECO:0000259" key="3">
    <source>
        <dbReference type="PROSITE" id="PS51186"/>
    </source>
</evidence>
<evidence type="ECO:0000313" key="5">
    <source>
        <dbReference type="Proteomes" id="UP000001557"/>
    </source>
</evidence>
<dbReference type="AlphaFoldDB" id="A3D5V8"/>
<dbReference type="KEGG" id="sbl:Sbal_2628"/>
<dbReference type="EMBL" id="CP000563">
    <property type="protein sequence ID" value="ABN62121.1"/>
    <property type="molecule type" value="Genomic_DNA"/>
</dbReference>
<dbReference type="PANTHER" id="PTHR43800">
    <property type="entry name" value="PEPTIDYL-LYSINE N-ACETYLTRANSFERASE YJAB"/>
    <property type="match status" value="1"/>
</dbReference>
<evidence type="ECO:0000256" key="2">
    <source>
        <dbReference type="ARBA" id="ARBA00023315"/>
    </source>
</evidence>
<dbReference type="PANTHER" id="PTHR43800:SF1">
    <property type="entry name" value="PEPTIDYL-LYSINE N-ACETYLTRANSFERASE YJAB"/>
    <property type="match status" value="1"/>
</dbReference>
<evidence type="ECO:0000313" key="4">
    <source>
        <dbReference type="EMBL" id="ABN62121.1"/>
    </source>
</evidence>
<proteinExistence type="predicted"/>
<keyword evidence="2" id="KW-0012">Acyltransferase</keyword>